<dbReference type="Gramene" id="ESR61623">
    <property type="protein sequence ID" value="ESR61623"/>
    <property type="gene ID" value="CICLE_v10017575mg"/>
</dbReference>
<protein>
    <submittedName>
        <fullName evidence="6">Uncharacterized protein</fullName>
    </submittedName>
</protein>
<gene>
    <name evidence="6" type="ORF">CICLE_v10017575mg</name>
</gene>
<dbReference type="PANTHER" id="PTHR45649:SF45">
    <property type="entry name" value="AMINO-ACID PERMEASE BAT1 HOMOLOG"/>
    <property type="match status" value="1"/>
</dbReference>
<dbReference type="eggNOG" id="KOG1289">
    <property type="taxonomic scope" value="Eukaryota"/>
</dbReference>
<evidence type="ECO:0000256" key="3">
    <source>
        <dbReference type="ARBA" id="ARBA00022692"/>
    </source>
</evidence>
<keyword evidence="2" id="KW-0813">Transport</keyword>
<dbReference type="InParanoid" id="V4TMD0"/>
<evidence type="ECO:0000313" key="7">
    <source>
        <dbReference type="Proteomes" id="UP000030687"/>
    </source>
</evidence>
<dbReference type="GO" id="GO:0015189">
    <property type="term" value="F:L-lysine transmembrane transporter activity"/>
    <property type="evidence" value="ECO:0007669"/>
    <property type="project" value="TreeGrafter"/>
</dbReference>
<keyword evidence="3" id="KW-0812">Transmembrane</keyword>
<evidence type="ECO:0000256" key="1">
    <source>
        <dbReference type="ARBA" id="ARBA00004141"/>
    </source>
</evidence>
<sequence>MESGNGIRVLEEAVSAAGGHYIPLRNGDDAALSYDDARLIQLGYKQELSRSLSRQGNSQLLDERGWLKVGLLTLIVGLSMAEICSAYPTSGGLHFWSAKKCGTQ</sequence>
<keyword evidence="7" id="KW-1185">Reference proteome</keyword>
<dbReference type="Proteomes" id="UP000030687">
    <property type="component" value="Unassembled WGS sequence"/>
</dbReference>
<dbReference type="GO" id="GO:0015180">
    <property type="term" value="F:L-alanine transmembrane transporter activity"/>
    <property type="evidence" value="ECO:0007669"/>
    <property type="project" value="TreeGrafter"/>
</dbReference>
<organism evidence="6 7">
    <name type="scientific">Citrus clementina</name>
    <name type="common">Clementine</name>
    <name type="synonym">Citrus deliciosa x Citrus sinensis</name>
    <dbReference type="NCBI Taxonomy" id="85681"/>
    <lineage>
        <taxon>Eukaryota</taxon>
        <taxon>Viridiplantae</taxon>
        <taxon>Streptophyta</taxon>
        <taxon>Embryophyta</taxon>
        <taxon>Tracheophyta</taxon>
        <taxon>Spermatophyta</taxon>
        <taxon>Magnoliopsida</taxon>
        <taxon>eudicotyledons</taxon>
        <taxon>Gunneridae</taxon>
        <taxon>Pentapetalae</taxon>
        <taxon>rosids</taxon>
        <taxon>malvids</taxon>
        <taxon>Sapindales</taxon>
        <taxon>Rutaceae</taxon>
        <taxon>Aurantioideae</taxon>
        <taxon>Citrus</taxon>
    </lineage>
</organism>
<keyword evidence="5" id="KW-0472">Membrane</keyword>
<dbReference type="GO" id="GO:0015185">
    <property type="term" value="F:gamma-aminobutyric acid transmembrane transporter activity"/>
    <property type="evidence" value="ECO:0007669"/>
    <property type="project" value="TreeGrafter"/>
</dbReference>
<dbReference type="GO" id="GO:0005313">
    <property type="term" value="F:L-glutamate transmembrane transporter activity"/>
    <property type="evidence" value="ECO:0007669"/>
    <property type="project" value="TreeGrafter"/>
</dbReference>
<dbReference type="KEGG" id="cic:CICLE_v10017575mg"/>
<proteinExistence type="predicted"/>
<dbReference type="AlphaFoldDB" id="V4TMD0"/>
<reference evidence="6 7" key="1">
    <citation type="submission" date="2013-10" db="EMBL/GenBank/DDBJ databases">
        <authorList>
            <consortium name="International Citrus Genome Consortium"/>
            <person name="Jenkins J."/>
            <person name="Schmutz J."/>
            <person name="Prochnik S."/>
            <person name="Rokhsar D."/>
            <person name="Gmitter F."/>
            <person name="Ollitrault P."/>
            <person name="Machado M."/>
            <person name="Talon M."/>
            <person name="Wincker P."/>
            <person name="Jaillon O."/>
            <person name="Morgante M."/>
        </authorList>
    </citation>
    <scope>NUCLEOTIDE SEQUENCE</scope>
    <source>
        <strain evidence="7">cv. Clemenules</strain>
    </source>
</reference>
<dbReference type="EMBL" id="KI536312">
    <property type="protein sequence ID" value="ESR61623.1"/>
    <property type="molecule type" value="Genomic_DNA"/>
</dbReference>
<keyword evidence="4" id="KW-1133">Transmembrane helix</keyword>
<dbReference type="GO" id="GO:0016020">
    <property type="term" value="C:membrane"/>
    <property type="evidence" value="ECO:0007669"/>
    <property type="project" value="UniProtKB-SubCell"/>
</dbReference>
<dbReference type="PANTHER" id="PTHR45649">
    <property type="entry name" value="AMINO-ACID PERMEASE BAT1"/>
    <property type="match status" value="1"/>
</dbReference>
<evidence type="ECO:0000256" key="4">
    <source>
        <dbReference type="ARBA" id="ARBA00022989"/>
    </source>
</evidence>
<comment type="subcellular location">
    <subcellularLocation>
        <location evidence="1">Membrane</location>
        <topology evidence="1">Multi-pass membrane protein</topology>
    </subcellularLocation>
</comment>
<dbReference type="Gene3D" id="1.20.1740.10">
    <property type="entry name" value="Amino acid/polyamine transporter I"/>
    <property type="match status" value="1"/>
</dbReference>
<evidence type="ECO:0000256" key="5">
    <source>
        <dbReference type="ARBA" id="ARBA00023136"/>
    </source>
</evidence>
<name>V4TMD0_CITCL</name>
<evidence type="ECO:0000256" key="2">
    <source>
        <dbReference type="ARBA" id="ARBA00022448"/>
    </source>
</evidence>
<accession>V4TMD0</accession>
<evidence type="ECO:0000313" key="6">
    <source>
        <dbReference type="EMBL" id="ESR61623.1"/>
    </source>
</evidence>